<gene>
    <name evidence="2" type="ORF">A2V54_02225</name>
</gene>
<protein>
    <submittedName>
        <fullName evidence="2">Uncharacterized protein</fullName>
    </submittedName>
</protein>
<keyword evidence="1" id="KW-1133">Transmembrane helix</keyword>
<comment type="caution">
    <text evidence="2">The sequence shown here is derived from an EMBL/GenBank/DDBJ whole genome shotgun (WGS) entry which is preliminary data.</text>
</comment>
<dbReference type="AlphaFoldDB" id="A0A1F4UIM1"/>
<proteinExistence type="predicted"/>
<dbReference type="EMBL" id="MEUW01000008">
    <property type="protein sequence ID" value="OGC44815.1"/>
    <property type="molecule type" value="Genomic_DNA"/>
</dbReference>
<sequence length="360" mass="39608">MNLYDFAAFVRRAIVYLALGIVAAIILYFFYKLAVNIYLTLNPPPETPPTVGFGKLPKLRLPSLEINGDPTYLLETPTGQLPQFDDRANVVAMQPTQPTLLGEQKARELARALDFGGEGELSTDKKFLTFQDSTDDRTLTVNVTTQNFTLTTSFARISSIPRGSAPSSPEAVQEAQNILSRLGLHKFGFEVGNQTTSFMIANSQGTSIAGSLSEAHLTEVNFLRSLTEVGDQNYPIVTANPKAGLIQIWVTTELKPEINNILGIVYNAQEAEINKIRIETYPLRDMTSAWEEVKSGRGTAYIGSTEDLRTVQINSVTLAYFDDAVHQEYLQPIYVFSGVAKTASNKEVEFVAYSQAVSGD</sequence>
<dbReference type="Proteomes" id="UP000176583">
    <property type="component" value="Unassembled WGS sequence"/>
</dbReference>
<evidence type="ECO:0000313" key="2">
    <source>
        <dbReference type="EMBL" id="OGC44815.1"/>
    </source>
</evidence>
<evidence type="ECO:0000313" key="3">
    <source>
        <dbReference type="Proteomes" id="UP000176583"/>
    </source>
</evidence>
<reference evidence="2 3" key="1">
    <citation type="journal article" date="2016" name="Nat. Commun.">
        <title>Thousands of microbial genomes shed light on interconnected biogeochemical processes in an aquifer system.</title>
        <authorList>
            <person name="Anantharaman K."/>
            <person name="Brown C.T."/>
            <person name="Hug L.A."/>
            <person name="Sharon I."/>
            <person name="Castelle C.J."/>
            <person name="Probst A.J."/>
            <person name="Thomas B.C."/>
            <person name="Singh A."/>
            <person name="Wilkins M.J."/>
            <person name="Karaoz U."/>
            <person name="Brodie E.L."/>
            <person name="Williams K.H."/>
            <person name="Hubbard S.S."/>
            <person name="Banfield J.F."/>
        </authorList>
    </citation>
    <scope>NUCLEOTIDE SEQUENCE [LARGE SCALE GENOMIC DNA]</scope>
</reference>
<name>A0A1F4UIM1_UNCKA</name>
<organism evidence="2 3">
    <name type="scientific">candidate division WWE3 bacterium RBG_19FT_COMBO_53_11</name>
    <dbReference type="NCBI Taxonomy" id="1802613"/>
    <lineage>
        <taxon>Bacteria</taxon>
        <taxon>Katanobacteria</taxon>
    </lineage>
</organism>
<evidence type="ECO:0000256" key="1">
    <source>
        <dbReference type="SAM" id="Phobius"/>
    </source>
</evidence>
<accession>A0A1F4UIM1</accession>
<dbReference type="STRING" id="1802613.A2V54_02225"/>
<feature type="transmembrane region" description="Helical" evidence="1">
    <location>
        <begin position="13"/>
        <end position="31"/>
    </location>
</feature>
<keyword evidence="1" id="KW-0812">Transmembrane</keyword>
<keyword evidence="1" id="KW-0472">Membrane</keyword>